<evidence type="ECO:0000256" key="1">
    <source>
        <dbReference type="ARBA" id="ARBA00004496"/>
    </source>
</evidence>
<organism evidence="8 9">
    <name type="scientific">Intoshia linei</name>
    <dbReference type="NCBI Taxonomy" id="1819745"/>
    <lineage>
        <taxon>Eukaryota</taxon>
        <taxon>Metazoa</taxon>
        <taxon>Spiralia</taxon>
        <taxon>Lophotrochozoa</taxon>
        <taxon>Mesozoa</taxon>
        <taxon>Orthonectida</taxon>
        <taxon>Rhopaluridae</taxon>
        <taxon>Intoshia</taxon>
    </lineage>
</organism>
<dbReference type="InterPro" id="IPR001494">
    <property type="entry name" value="Importin-beta_N"/>
</dbReference>
<dbReference type="Pfam" id="PF13513">
    <property type="entry name" value="HEAT_EZ"/>
    <property type="match status" value="1"/>
</dbReference>
<dbReference type="InterPro" id="IPR016024">
    <property type="entry name" value="ARM-type_fold"/>
</dbReference>
<dbReference type="GO" id="GO:0006606">
    <property type="term" value="P:protein import into nucleus"/>
    <property type="evidence" value="ECO:0007669"/>
    <property type="project" value="InterPro"/>
</dbReference>
<evidence type="ECO:0000313" key="8">
    <source>
        <dbReference type="EMBL" id="OAF67417.1"/>
    </source>
</evidence>
<proteinExistence type="predicted"/>
<keyword evidence="5" id="KW-0653">Protein transport</keyword>
<dbReference type="AlphaFoldDB" id="A0A177AZE8"/>
<dbReference type="GO" id="GO:0031267">
    <property type="term" value="F:small GTPase binding"/>
    <property type="evidence" value="ECO:0007669"/>
    <property type="project" value="InterPro"/>
</dbReference>
<dbReference type="Proteomes" id="UP000078046">
    <property type="component" value="Unassembled WGS sequence"/>
</dbReference>
<dbReference type="GO" id="GO:0005737">
    <property type="term" value="C:cytoplasm"/>
    <property type="evidence" value="ECO:0007669"/>
    <property type="project" value="UniProtKB-SubCell"/>
</dbReference>
<dbReference type="SUPFAM" id="SSF48371">
    <property type="entry name" value="ARM repeat"/>
    <property type="match status" value="1"/>
</dbReference>
<dbReference type="EMBL" id="LWCA01000665">
    <property type="protein sequence ID" value="OAF67417.1"/>
    <property type="molecule type" value="Genomic_DNA"/>
</dbReference>
<keyword evidence="2" id="KW-0813">Transport</keyword>
<evidence type="ECO:0000259" key="7">
    <source>
        <dbReference type="Pfam" id="PF03810"/>
    </source>
</evidence>
<dbReference type="Gene3D" id="1.25.10.10">
    <property type="entry name" value="Leucine-rich Repeat Variant"/>
    <property type="match status" value="1"/>
</dbReference>
<evidence type="ECO:0000256" key="6">
    <source>
        <dbReference type="SAM" id="MobiDB-lite"/>
    </source>
</evidence>
<evidence type="ECO:0000256" key="5">
    <source>
        <dbReference type="ARBA" id="ARBA00022927"/>
    </source>
</evidence>
<dbReference type="InterPro" id="IPR011989">
    <property type="entry name" value="ARM-like"/>
</dbReference>
<dbReference type="PANTHER" id="PTHR10527">
    <property type="entry name" value="IMPORTIN BETA"/>
    <property type="match status" value="1"/>
</dbReference>
<dbReference type="Pfam" id="PF03810">
    <property type="entry name" value="IBN_N"/>
    <property type="match status" value="1"/>
</dbReference>
<reference evidence="8 9" key="1">
    <citation type="submission" date="2016-04" db="EMBL/GenBank/DDBJ databases">
        <title>The genome of Intoshia linei affirms orthonectids as highly simplified spiralians.</title>
        <authorList>
            <person name="Mikhailov K.V."/>
            <person name="Slusarev G.S."/>
            <person name="Nikitin M.A."/>
            <person name="Logacheva M.D."/>
            <person name="Penin A."/>
            <person name="Aleoshin V."/>
            <person name="Panchin Y.V."/>
        </authorList>
    </citation>
    <scope>NUCLEOTIDE SEQUENCE [LARGE SCALE GENOMIC DNA]</scope>
    <source>
        <strain evidence="8">Intl2013</strain>
        <tissue evidence="8">Whole animal</tissue>
    </source>
</reference>
<feature type="region of interest" description="Disordered" evidence="6">
    <location>
        <begin position="332"/>
        <end position="361"/>
    </location>
</feature>
<feature type="compositionally biased region" description="Basic and acidic residues" evidence="6">
    <location>
        <begin position="348"/>
        <end position="358"/>
    </location>
</feature>
<evidence type="ECO:0000256" key="4">
    <source>
        <dbReference type="ARBA" id="ARBA00022737"/>
    </source>
</evidence>
<sequence>MVLSDEILNNLVQVFSNITKGDTDTQTRLQKSISEYSSNFEFNQYLLEIATNKDLAINIRQLSGICLKNNIINSPNILKGLVIEQTLGKCFESLSEDLQIIRQTMSAVISSIATKFTDDIMLSIIIHLGECLDSPNEGLADVSVFTLLLILQDGGEKVFNLHLCGKVDTNFYNSFLEKFIQFCRHPSYRIRVNSLKCINAILKINKELIHTSPEPFINTLFTLFSHNDNVVKKGICDAMLTLIDIPKEKLSSFKYRLDEYALKCLMDDDEIVVLQACEYFLACVEKQQFSEDMSHEMFLSLVTILFKNMRYSDEDVELFHYEDTVLDSHVPDKEEDLLPSSHSGFSKYGEKDDHENGRNNEYTSDDEGYLDVYEWNLRKCSAATMDNLSNICGDRLFKALIPLLEKCMNSSDWKIREATVLFLGAISYGAERTIEPHMNSIVTFLFNQMQDANSLVRSISCWTTSRHAKWIYQNSSNVDYLDVAIKVLLKLILDDNKKVQEAACSALSLFSECARNDLSKYSNPAFETLIKALNKYQKKNLNMLYDTVTTFVTVTYQSLCDKAIFDRLFVLLIDKWEKTSMQDPTFFSVWESVISVVITVNSYVEPYAEKMYLIAFDLLEHTLTLQEAYISFSSDVDEPDTGFFIVSLDLIGALVVSLNNNFCKFLSLDAKLIKLIHKCCLQDALVIKQSAYALLGDLAKYCLQYFSGYIIEFFDPIVKLLNTPKNRAASNAILLLSQLSQHMSQNFAEYVPMFFPIFINIINDFSMPISVIQNTTVLICRMCNCNSDEASKYLDSFIINLCKVLASYHDVYEKSSSYRGLLMAVDKRLNNNFNLQLFIPLCDTLVSWDNPPDNVRNDFNQICEKIKTQVSAEQWDEFIKSMPLSVGQRLNQIYTS</sequence>
<name>A0A177AZE8_9BILA</name>
<keyword evidence="3" id="KW-0963">Cytoplasm</keyword>
<accession>A0A177AZE8</accession>
<comment type="caution">
    <text evidence="8">The sequence shown here is derived from an EMBL/GenBank/DDBJ whole genome shotgun (WGS) entry which is preliminary data.</text>
</comment>
<evidence type="ECO:0000256" key="2">
    <source>
        <dbReference type="ARBA" id="ARBA00022448"/>
    </source>
</evidence>
<gene>
    <name evidence="8" type="ORF">A3Q56_04857</name>
</gene>
<evidence type="ECO:0000256" key="3">
    <source>
        <dbReference type="ARBA" id="ARBA00022490"/>
    </source>
</evidence>
<evidence type="ECO:0000313" key="9">
    <source>
        <dbReference type="Proteomes" id="UP000078046"/>
    </source>
</evidence>
<comment type="subcellular location">
    <subcellularLocation>
        <location evidence="1">Cytoplasm</location>
    </subcellularLocation>
</comment>
<dbReference type="InterPro" id="IPR040122">
    <property type="entry name" value="Importin_beta"/>
</dbReference>
<dbReference type="OrthoDB" id="951172at2759"/>
<keyword evidence="4" id="KW-0677">Repeat</keyword>
<keyword evidence="9" id="KW-1185">Reference proteome</keyword>
<protein>
    <submittedName>
        <fullName evidence="8">Transportin</fullName>
    </submittedName>
</protein>
<feature type="domain" description="Importin N-terminal" evidence="7">
    <location>
        <begin position="30"/>
        <end position="73"/>
    </location>
</feature>